<dbReference type="InterPro" id="IPR001173">
    <property type="entry name" value="Glyco_trans_2-like"/>
</dbReference>
<dbReference type="InterPro" id="IPR050834">
    <property type="entry name" value="Glycosyltransf_2"/>
</dbReference>
<dbReference type="PANTHER" id="PTHR43685">
    <property type="entry name" value="GLYCOSYLTRANSFERASE"/>
    <property type="match status" value="1"/>
</dbReference>
<comment type="caution">
    <text evidence="5">The sequence shown here is derived from an EMBL/GenBank/DDBJ whole genome shotgun (WGS) entry which is preliminary data.</text>
</comment>
<dbReference type="Gene3D" id="3.90.550.10">
    <property type="entry name" value="Spore Coat Polysaccharide Biosynthesis Protein SpsA, Chain A"/>
    <property type="match status" value="1"/>
</dbReference>
<evidence type="ECO:0000256" key="1">
    <source>
        <dbReference type="ARBA" id="ARBA00006739"/>
    </source>
</evidence>
<keyword evidence="3 5" id="KW-0808">Transferase</keyword>
<dbReference type="Proteomes" id="UP000229095">
    <property type="component" value="Unassembled WGS sequence"/>
</dbReference>
<dbReference type="SUPFAM" id="SSF53448">
    <property type="entry name" value="Nucleotide-diphospho-sugar transferases"/>
    <property type="match status" value="1"/>
</dbReference>
<evidence type="ECO:0000259" key="4">
    <source>
        <dbReference type="Pfam" id="PF00535"/>
    </source>
</evidence>
<evidence type="ECO:0000256" key="2">
    <source>
        <dbReference type="ARBA" id="ARBA00022676"/>
    </source>
</evidence>
<comment type="similarity">
    <text evidence="1">Belongs to the glycosyltransferase 2 family.</text>
</comment>
<organism evidence="5 6">
    <name type="scientific">Bifidobacterium primatium</name>
    <dbReference type="NCBI Taxonomy" id="2045438"/>
    <lineage>
        <taxon>Bacteria</taxon>
        <taxon>Bacillati</taxon>
        <taxon>Actinomycetota</taxon>
        <taxon>Actinomycetes</taxon>
        <taxon>Bifidobacteriales</taxon>
        <taxon>Bifidobacteriaceae</taxon>
        <taxon>Bifidobacterium</taxon>
    </lineage>
</organism>
<dbReference type="PANTHER" id="PTHR43685:SF5">
    <property type="entry name" value="GLYCOSYLTRANSFERASE EPSE-RELATED"/>
    <property type="match status" value="1"/>
</dbReference>
<sequence>MSVYHGDSLHNLQRAVQSNTIDQTLPPNQVVIVRDGPVDTEIQQYLDTLQTSMHEAFQSRDLPAPEVVVVPLPNNGGLAHALNVGLQHCSHELIARADSDDISLPRRFETMIPCIDSATAVSPNSTYDVAGSAIQEFHGDELRRGIIRRIPAGGAELRRYATLQSPLNHPSVVFRKSAVLRVGGYPEGVGRFEDYLLWEQLLLHNYRIRNLAVPLVLYRVDEGAYERRGGWRMLIAEIRLQRRFLHDRFITPAQFLRNVLIRAVYRLVPSSIRTAGYRLLKKQKQRLA</sequence>
<dbReference type="GO" id="GO:0016757">
    <property type="term" value="F:glycosyltransferase activity"/>
    <property type="evidence" value="ECO:0007669"/>
    <property type="project" value="UniProtKB-KW"/>
</dbReference>
<accession>A0A2M9HC17</accession>
<name>A0A2M9HC17_9BIFI</name>
<dbReference type="OrthoDB" id="7665907at2"/>
<proteinExistence type="inferred from homology"/>
<keyword evidence="6" id="KW-1185">Reference proteome</keyword>
<dbReference type="EMBL" id="PEBI01000001">
    <property type="protein sequence ID" value="PJM74331.1"/>
    <property type="molecule type" value="Genomic_DNA"/>
</dbReference>
<evidence type="ECO:0000256" key="3">
    <source>
        <dbReference type="ARBA" id="ARBA00022679"/>
    </source>
</evidence>
<evidence type="ECO:0000313" key="5">
    <source>
        <dbReference type="EMBL" id="PJM74331.1"/>
    </source>
</evidence>
<dbReference type="InterPro" id="IPR029044">
    <property type="entry name" value="Nucleotide-diphossugar_trans"/>
</dbReference>
<evidence type="ECO:0000313" key="6">
    <source>
        <dbReference type="Proteomes" id="UP000229095"/>
    </source>
</evidence>
<dbReference type="Pfam" id="PF00535">
    <property type="entry name" value="Glycos_transf_2"/>
    <property type="match status" value="1"/>
</dbReference>
<feature type="domain" description="Glycosyltransferase 2-like" evidence="4">
    <location>
        <begin position="10"/>
        <end position="121"/>
    </location>
</feature>
<keyword evidence="2" id="KW-0328">Glycosyltransferase</keyword>
<gene>
    <name evidence="5" type="ORF">CS006_02820</name>
</gene>
<reference evidence="5 6" key="1">
    <citation type="submission" date="2017-10" db="EMBL/GenBank/DDBJ databases">
        <title>Draft genome sequences of strains TRE 1, TRE 9, TRE H and TRI 7, isolated from tamarins, belonging to four potential novel Bifidobacterium species.</title>
        <authorList>
            <person name="Mattarelli P."/>
            <person name="Modesto M."/>
            <person name="Puglisi E."/>
            <person name="Morelli L."/>
            <person name="Spezio C."/>
            <person name="Bonetti A."/>
            <person name="Sandri C."/>
        </authorList>
    </citation>
    <scope>NUCLEOTIDE SEQUENCE [LARGE SCALE GENOMIC DNA]</scope>
    <source>
        <strain evidence="6">TRE1</strain>
    </source>
</reference>
<dbReference type="AlphaFoldDB" id="A0A2M9HC17"/>
<protein>
    <submittedName>
        <fullName evidence="5">Glycosyl transferase family 2</fullName>
    </submittedName>
</protein>